<keyword evidence="8" id="KW-1185">Reference proteome</keyword>
<feature type="compositionally biased region" description="Low complexity" evidence="4">
    <location>
        <begin position="605"/>
        <end position="621"/>
    </location>
</feature>
<dbReference type="InterPro" id="IPR006909">
    <property type="entry name" value="Rad21/Rec8_C_eu"/>
</dbReference>
<dbReference type="EMBL" id="KN824380">
    <property type="protein sequence ID" value="KIM21518.1"/>
    <property type="molecule type" value="Genomic_DNA"/>
</dbReference>
<dbReference type="Proteomes" id="UP000054097">
    <property type="component" value="Unassembled WGS sequence"/>
</dbReference>
<accession>A0A0C2W4X8</accession>
<dbReference type="Pfam" id="PF04824">
    <property type="entry name" value="Rad21_Rec8"/>
    <property type="match status" value="1"/>
</dbReference>
<sequence>MFYSTELLSRKDSGFGLLWLAATLGSKSTLKKLTKKSVLTADISLLCKQIGQPAEPLALRLSSNLLVGVARVYKLKHEIFVTDVTTVYSTLKKAGDLGESNTHVVDPKSLQMKKSTVAFDKITLANAEHDFLDFDFDAIGFDWDLQMNDAESITNSRRSKSLEANRALHTIDESHLQSSSLDEAYDPYDYFDVGNAVGDVSAPIDLGLDLEPGWGMGPGLALDEDVVMDDAELGAQPEFDVIDYLPDDPMDFALGPEAFASEADPARSEARQSRSPSVQKRGRSEDQEDELAAGTVAPRSILRATPLSDVGNLIGGPGSVQNEDFAMGEVDQSTYDESAAVVDDEDRAPTPKPKSKRAKKRVRILLDSCTELTDKELKDARDNYLAEQTRLRLVIDEQQYNKEAAQRAQDLLRAPPAMFQAEPLQELWTATCLAQIETKTGAITLVNAQPRKRAKKRRRIEEPDASVDGEQGQQDPPDNFQEMENYDQFDPDQGAFFEGDDFGAMNGGEDMGPFNINESRIRSSEEPEQARNAPSRAQSVNSVEMYRGQDAEPRSQLSGLLPWDNAAPSSSFDGGYVGSMGSKGSGRKSVEVEVADTNLALRSLSGSRRGSVASSQRGAGSPIIPASLPDAPLDDFEFPVGEDQAEGNIVTQVSDITPEALERNAQNFLAFAKMQRNSVNRPLTLDDFLTTLKTRHVAANAYYCCLVLATKNLLRLKQTEPFGMIRIDVV</sequence>
<feature type="region of interest" description="Disordered" evidence="4">
    <location>
        <begin position="447"/>
        <end position="498"/>
    </location>
</feature>
<evidence type="ECO:0008006" key="9">
    <source>
        <dbReference type="Google" id="ProtNLM"/>
    </source>
</evidence>
<evidence type="ECO:0000256" key="4">
    <source>
        <dbReference type="SAM" id="MobiDB-lite"/>
    </source>
</evidence>
<evidence type="ECO:0000256" key="1">
    <source>
        <dbReference type="ARBA" id="ARBA00004123"/>
    </source>
</evidence>
<comment type="subcellular location">
    <subcellularLocation>
        <location evidence="1">Nucleus</location>
    </subcellularLocation>
</comment>
<organism evidence="7 8">
    <name type="scientific">Serendipita vermifera MAFF 305830</name>
    <dbReference type="NCBI Taxonomy" id="933852"/>
    <lineage>
        <taxon>Eukaryota</taxon>
        <taxon>Fungi</taxon>
        <taxon>Dikarya</taxon>
        <taxon>Basidiomycota</taxon>
        <taxon>Agaricomycotina</taxon>
        <taxon>Agaricomycetes</taxon>
        <taxon>Sebacinales</taxon>
        <taxon>Serendipitaceae</taxon>
        <taxon>Serendipita</taxon>
    </lineage>
</organism>
<evidence type="ECO:0000313" key="7">
    <source>
        <dbReference type="EMBL" id="KIM21518.1"/>
    </source>
</evidence>
<comment type="similarity">
    <text evidence="2">Belongs to the rad21 family.</text>
</comment>
<dbReference type="InterPro" id="IPR036390">
    <property type="entry name" value="WH_DNA-bd_sf"/>
</dbReference>
<dbReference type="SUPFAM" id="SSF46785">
    <property type="entry name" value="Winged helix' DNA-binding domain"/>
    <property type="match status" value="1"/>
</dbReference>
<dbReference type="Gene3D" id="1.10.10.580">
    <property type="entry name" value="Structural maintenance of chromosome 1. Chain E"/>
    <property type="match status" value="1"/>
</dbReference>
<dbReference type="InterPro" id="IPR039781">
    <property type="entry name" value="Rad21/Rec8-like"/>
</dbReference>
<dbReference type="InterPro" id="IPR006910">
    <property type="entry name" value="Rad21_Rec8_N"/>
</dbReference>
<gene>
    <name evidence="7" type="ORF">M408DRAFT_102850</name>
</gene>
<evidence type="ECO:0000259" key="6">
    <source>
        <dbReference type="Pfam" id="PF04825"/>
    </source>
</evidence>
<dbReference type="GO" id="GO:0008278">
    <property type="term" value="C:cohesin complex"/>
    <property type="evidence" value="ECO:0007669"/>
    <property type="project" value="InterPro"/>
</dbReference>
<name>A0A0C2W4X8_SERVB</name>
<feature type="domain" description="Rad21/Rec8-like protein N-terminal" evidence="6">
    <location>
        <begin position="1"/>
        <end position="101"/>
    </location>
</feature>
<feature type="region of interest" description="Disordered" evidence="4">
    <location>
        <begin position="336"/>
        <end position="359"/>
    </location>
</feature>
<evidence type="ECO:0000313" key="8">
    <source>
        <dbReference type="Proteomes" id="UP000054097"/>
    </source>
</evidence>
<evidence type="ECO:0000256" key="2">
    <source>
        <dbReference type="ARBA" id="ARBA00009870"/>
    </source>
</evidence>
<dbReference type="GO" id="GO:0007062">
    <property type="term" value="P:sister chromatid cohesion"/>
    <property type="evidence" value="ECO:0007669"/>
    <property type="project" value="InterPro"/>
</dbReference>
<feature type="region of interest" description="Disordered" evidence="4">
    <location>
        <begin position="605"/>
        <end position="626"/>
    </location>
</feature>
<dbReference type="HOGENOM" id="CLU_013328_0_0_1"/>
<protein>
    <recommendedName>
        <fullName evidence="9">Rad21/Rec8-like protein N-terminal domain-containing protein</fullName>
    </recommendedName>
</protein>
<dbReference type="OrthoDB" id="10071381at2759"/>
<dbReference type="PANTHER" id="PTHR12585">
    <property type="entry name" value="SCC1 / RAD21 FAMILY MEMBER"/>
    <property type="match status" value="1"/>
</dbReference>
<dbReference type="GO" id="GO:1990414">
    <property type="term" value="P:replication-born double-strand break repair via sister chromatid exchange"/>
    <property type="evidence" value="ECO:0007669"/>
    <property type="project" value="TreeGrafter"/>
</dbReference>
<proteinExistence type="inferred from homology"/>
<evidence type="ECO:0000256" key="3">
    <source>
        <dbReference type="ARBA" id="ARBA00023242"/>
    </source>
</evidence>
<keyword evidence="3" id="KW-0539">Nucleus</keyword>
<dbReference type="PANTHER" id="PTHR12585:SF72">
    <property type="entry name" value="MEIOTIC RECOMBINATION PROTEIN REC8"/>
    <property type="match status" value="1"/>
</dbReference>
<dbReference type="InterPro" id="IPR023093">
    <property type="entry name" value="ScpA-like_C"/>
</dbReference>
<reference evidence="8" key="2">
    <citation type="submission" date="2015-01" db="EMBL/GenBank/DDBJ databases">
        <title>Evolutionary Origins and Diversification of the Mycorrhizal Mutualists.</title>
        <authorList>
            <consortium name="DOE Joint Genome Institute"/>
            <consortium name="Mycorrhizal Genomics Consortium"/>
            <person name="Kohler A."/>
            <person name="Kuo A."/>
            <person name="Nagy L.G."/>
            <person name="Floudas D."/>
            <person name="Copeland A."/>
            <person name="Barry K.W."/>
            <person name="Cichocki N."/>
            <person name="Veneault-Fourrey C."/>
            <person name="LaButti K."/>
            <person name="Lindquist E.A."/>
            <person name="Lipzen A."/>
            <person name="Lundell T."/>
            <person name="Morin E."/>
            <person name="Murat C."/>
            <person name="Riley R."/>
            <person name="Ohm R."/>
            <person name="Sun H."/>
            <person name="Tunlid A."/>
            <person name="Henrissat B."/>
            <person name="Grigoriev I.V."/>
            <person name="Hibbett D.S."/>
            <person name="Martin F."/>
        </authorList>
    </citation>
    <scope>NUCLEOTIDE SEQUENCE [LARGE SCALE GENOMIC DNA]</scope>
    <source>
        <strain evidence="8">MAFF 305830</strain>
    </source>
</reference>
<dbReference type="AlphaFoldDB" id="A0A0C2W4X8"/>
<dbReference type="STRING" id="933852.A0A0C2W4X8"/>
<feature type="domain" description="Rad21/Rec8-like protein C-terminal eukaryotic" evidence="5">
    <location>
        <begin position="689"/>
        <end position="728"/>
    </location>
</feature>
<feature type="region of interest" description="Disordered" evidence="4">
    <location>
        <begin position="261"/>
        <end position="297"/>
    </location>
</feature>
<dbReference type="GO" id="GO:0005634">
    <property type="term" value="C:nucleus"/>
    <property type="evidence" value="ECO:0007669"/>
    <property type="project" value="UniProtKB-SubCell"/>
</dbReference>
<dbReference type="Pfam" id="PF04825">
    <property type="entry name" value="Rad21_Rec8_N"/>
    <property type="match status" value="1"/>
</dbReference>
<evidence type="ECO:0000259" key="5">
    <source>
        <dbReference type="Pfam" id="PF04824"/>
    </source>
</evidence>
<dbReference type="GO" id="GO:0003682">
    <property type="term" value="F:chromatin binding"/>
    <property type="evidence" value="ECO:0007669"/>
    <property type="project" value="TreeGrafter"/>
</dbReference>
<reference evidence="7 8" key="1">
    <citation type="submission" date="2014-04" db="EMBL/GenBank/DDBJ databases">
        <authorList>
            <consortium name="DOE Joint Genome Institute"/>
            <person name="Kuo A."/>
            <person name="Zuccaro A."/>
            <person name="Kohler A."/>
            <person name="Nagy L.G."/>
            <person name="Floudas D."/>
            <person name="Copeland A."/>
            <person name="Barry K.W."/>
            <person name="Cichocki N."/>
            <person name="Veneault-Fourrey C."/>
            <person name="LaButti K."/>
            <person name="Lindquist E.A."/>
            <person name="Lipzen A."/>
            <person name="Lundell T."/>
            <person name="Morin E."/>
            <person name="Murat C."/>
            <person name="Sun H."/>
            <person name="Tunlid A."/>
            <person name="Henrissat B."/>
            <person name="Grigoriev I.V."/>
            <person name="Hibbett D.S."/>
            <person name="Martin F."/>
            <person name="Nordberg H.P."/>
            <person name="Cantor M.N."/>
            <person name="Hua S.X."/>
        </authorList>
    </citation>
    <scope>NUCLEOTIDE SEQUENCE [LARGE SCALE GENOMIC DNA]</scope>
    <source>
        <strain evidence="7 8">MAFF 305830</strain>
    </source>
</reference>